<accession>A0ABR6BCD5</accession>
<feature type="region of interest" description="Disordered" evidence="1">
    <location>
        <begin position="90"/>
        <end position="123"/>
    </location>
</feature>
<reference evidence="2 3" key="1">
    <citation type="submission" date="2020-08" db="EMBL/GenBank/DDBJ databases">
        <title>Genomic Encyclopedia of Archaeal and Bacterial Type Strains, Phase II (KMG-II): from individual species to whole genera.</title>
        <authorList>
            <person name="Goeker M."/>
        </authorList>
    </citation>
    <scope>NUCLEOTIDE SEQUENCE [LARGE SCALE GENOMIC DNA]</scope>
    <source>
        <strain evidence="2 3">DSM 43850</strain>
    </source>
</reference>
<name>A0ABR6BCD5_9PSEU</name>
<comment type="caution">
    <text evidence="2">The sequence shown here is derived from an EMBL/GenBank/DDBJ whole genome shotgun (WGS) entry which is preliminary data.</text>
</comment>
<dbReference type="Proteomes" id="UP000517916">
    <property type="component" value="Unassembled WGS sequence"/>
</dbReference>
<keyword evidence="3" id="KW-1185">Reference proteome</keyword>
<protein>
    <submittedName>
        <fullName evidence="2">Uncharacterized protein</fullName>
    </submittedName>
</protein>
<evidence type="ECO:0000256" key="1">
    <source>
        <dbReference type="SAM" id="MobiDB-lite"/>
    </source>
</evidence>
<sequence>MTSDATTTMRDCVQQRLNYLDTLATTGDTLAKAALADTEILRLTSGWRALLAQHQPDAHGRCPQCSGWLRARRYPCSVWTTAHQHLILTEHPPSSQCARRSPAAGGPTSPPPAPSWPSRARRS</sequence>
<evidence type="ECO:0000313" key="3">
    <source>
        <dbReference type="Proteomes" id="UP000517916"/>
    </source>
</evidence>
<gene>
    <name evidence="2" type="ORF">BC739_001730</name>
</gene>
<dbReference type="RefSeq" id="WP_182836812.1">
    <property type="nucleotide sequence ID" value="NZ_BAAABQ010000001.1"/>
</dbReference>
<evidence type="ECO:0000313" key="2">
    <source>
        <dbReference type="EMBL" id="MBA8924533.1"/>
    </source>
</evidence>
<dbReference type="EMBL" id="JACJID010000001">
    <property type="protein sequence ID" value="MBA8924533.1"/>
    <property type="molecule type" value="Genomic_DNA"/>
</dbReference>
<organism evidence="2 3">
    <name type="scientific">Kutzneria viridogrisea</name>
    <dbReference type="NCBI Taxonomy" id="47990"/>
    <lineage>
        <taxon>Bacteria</taxon>
        <taxon>Bacillati</taxon>
        <taxon>Actinomycetota</taxon>
        <taxon>Actinomycetes</taxon>
        <taxon>Pseudonocardiales</taxon>
        <taxon>Pseudonocardiaceae</taxon>
        <taxon>Kutzneria</taxon>
    </lineage>
</organism>
<proteinExistence type="predicted"/>